<keyword evidence="6" id="KW-1185">Reference proteome</keyword>
<dbReference type="Proteomes" id="UP000270219">
    <property type="component" value="Unassembled WGS sequence"/>
</dbReference>
<dbReference type="GO" id="GO:0005975">
    <property type="term" value="P:carbohydrate metabolic process"/>
    <property type="evidence" value="ECO:0007669"/>
    <property type="project" value="InterPro"/>
</dbReference>
<evidence type="ECO:0000256" key="1">
    <source>
        <dbReference type="ARBA" id="ARBA00022801"/>
    </source>
</evidence>
<dbReference type="InterPro" id="IPR018392">
    <property type="entry name" value="LysM"/>
</dbReference>
<dbReference type="SMART" id="SM00257">
    <property type="entry name" value="LysM"/>
    <property type="match status" value="2"/>
</dbReference>
<dbReference type="InterPro" id="IPR029070">
    <property type="entry name" value="Chitinase_insertion_sf"/>
</dbReference>
<keyword evidence="2" id="KW-0326">Glycosidase</keyword>
<evidence type="ECO:0000256" key="2">
    <source>
        <dbReference type="ARBA" id="ARBA00023295"/>
    </source>
</evidence>
<dbReference type="Gene3D" id="3.10.350.10">
    <property type="entry name" value="LysM domain"/>
    <property type="match status" value="2"/>
</dbReference>
<feature type="domain" description="GH18" evidence="4">
    <location>
        <begin position="103"/>
        <end position="430"/>
    </location>
</feature>
<dbReference type="GO" id="GO:0070492">
    <property type="term" value="F:oligosaccharide binding"/>
    <property type="evidence" value="ECO:0007669"/>
    <property type="project" value="TreeGrafter"/>
</dbReference>
<protein>
    <submittedName>
        <fullName evidence="5">LysM peptidoglycan-binding domain-containing protein</fullName>
    </submittedName>
</protein>
<dbReference type="InterPro" id="IPR011583">
    <property type="entry name" value="Chitinase_II/V-like_cat"/>
</dbReference>
<dbReference type="Pfam" id="PF00704">
    <property type="entry name" value="Glyco_hydro_18"/>
    <property type="match status" value="1"/>
</dbReference>
<dbReference type="PROSITE" id="PS51782">
    <property type="entry name" value="LYSM"/>
    <property type="match status" value="2"/>
</dbReference>
<dbReference type="InterPro" id="IPR041704">
    <property type="entry name" value="CFLE_GH18"/>
</dbReference>
<dbReference type="InterPro" id="IPR036779">
    <property type="entry name" value="LysM_dom_sf"/>
</dbReference>
<feature type="domain" description="LysM" evidence="3">
    <location>
        <begin position="2"/>
        <end position="46"/>
    </location>
</feature>
<accession>A0A498D756</accession>
<dbReference type="EMBL" id="RCHR01000007">
    <property type="protein sequence ID" value="RLL41714.1"/>
    <property type="molecule type" value="Genomic_DNA"/>
</dbReference>
<dbReference type="GO" id="GO:0016798">
    <property type="term" value="F:hydrolase activity, acting on glycosyl bonds"/>
    <property type="evidence" value="ECO:0007669"/>
    <property type="project" value="UniProtKB-KW"/>
</dbReference>
<comment type="caution">
    <text evidence="5">The sequence shown here is derived from an EMBL/GenBank/DDBJ whole genome shotgun (WGS) entry which is preliminary data.</text>
</comment>
<dbReference type="SMART" id="SM00636">
    <property type="entry name" value="Glyco_18"/>
    <property type="match status" value="1"/>
</dbReference>
<feature type="domain" description="LysM" evidence="3">
    <location>
        <begin position="51"/>
        <end position="95"/>
    </location>
</feature>
<dbReference type="PROSITE" id="PS51910">
    <property type="entry name" value="GH18_2"/>
    <property type="match status" value="1"/>
</dbReference>
<reference evidence="5 6" key="1">
    <citation type="submission" date="2018-10" db="EMBL/GenBank/DDBJ databases">
        <title>Oceanobacillus sp. YLB-02 draft genome.</title>
        <authorList>
            <person name="Yu L."/>
        </authorList>
    </citation>
    <scope>NUCLEOTIDE SEQUENCE [LARGE SCALE GENOMIC DNA]</scope>
    <source>
        <strain evidence="5 6">YLB-02</strain>
    </source>
</reference>
<dbReference type="OrthoDB" id="9769314at2"/>
<dbReference type="PANTHER" id="PTHR46066">
    <property type="entry name" value="CHITINASE DOMAIN-CONTAINING PROTEIN 1 FAMILY MEMBER"/>
    <property type="match status" value="1"/>
</dbReference>
<dbReference type="SUPFAM" id="SSF54106">
    <property type="entry name" value="LysM domain"/>
    <property type="match status" value="2"/>
</dbReference>
<sequence>MQIHVVQQGDTISSIASTYQSSATAIIDANELEAPNNLVIGQTIVIPIVGQFYFVQPGDTLYSIAQQFGTTYQELAQINNFPVTSTLPVGFRLYIPPPPKRSITSNAYIEPTGETVSETLENAAEKTSPYLTYLAHFSFRVNRDGTLNPPPAGNLRRIAEANKTALMLVVSNLEAGGFSSELGHIIVTVQAVQNTLLDNIVNTATSGGYSDVHFDFEFIPPEDREAYNTFLRKAKDRLSQAGLLMSTALAPKTSATQQGVLYEAHDYRAHGEIADFVVLMTYEWGYSYGPPLAVSPINEVRKVVEYALTEMPAEKILLGQNLYGYDWTLPFVQGGPAARAVSPQQAIAIARENNVSIQYDTTAQAPFFTYTDSEGKEHEVWFEDARSIQAKFDLIRELNLLGIAYWKLGLAFPQNWLLLNDQFNITKLKK</sequence>
<name>A0A498D756_9BACI</name>
<gene>
    <name evidence="5" type="ORF">D8M04_16720</name>
</gene>
<evidence type="ECO:0000259" key="4">
    <source>
        <dbReference type="PROSITE" id="PS51910"/>
    </source>
</evidence>
<dbReference type="GO" id="GO:0012505">
    <property type="term" value="C:endomembrane system"/>
    <property type="evidence" value="ECO:0007669"/>
    <property type="project" value="TreeGrafter"/>
</dbReference>
<dbReference type="CDD" id="cd00118">
    <property type="entry name" value="LysM"/>
    <property type="match status" value="2"/>
</dbReference>
<dbReference type="RefSeq" id="WP_121524554.1">
    <property type="nucleotide sequence ID" value="NZ_RCHR01000007.1"/>
</dbReference>
<dbReference type="SUPFAM" id="SSF51445">
    <property type="entry name" value="(Trans)glycosidases"/>
    <property type="match status" value="1"/>
</dbReference>
<evidence type="ECO:0000313" key="5">
    <source>
        <dbReference type="EMBL" id="RLL41714.1"/>
    </source>
</evidence>
<dbReference type="Gene3D" id="3.10.50.10">
    <property type="match status" value="1"/>
</dbReference>
<keyword evidence="1" id="KW-0378">Hydrolase</keyword>
<dbReference type="PANTHER" id="PTHR46066:SF2">
    <property type="entry name" value="CHITINASE DOMAIN-CONTAINING PROTEIN 1"/>
    <property type="match status" value="1"/>
</dbReference>
<evidence type="ECO:0000313" key="6">
    <source>
        <dbReference type="Proteomes" id="UP000270219"/>
    </source>
</evidence>
<dbReference type="AlphaFoldDB" id="A0A498D756"/>
<dbReference type="InterPro" id="IPR017853">
    <property type="entry name" value="GH"/>
</dbReference>
<dbReference type="Gene3D" id="3.20.20.80">
    <property type="entry name" value="Glycosidases"/>
    <property type="match status" value="1"/>
</dbReference>
<evidence type="ECO:0000259" key="3">
    <source>
        <dbReference type="PROSITE" id="PS51782"/>
    </source>
</evidence>
<dbReference type="InterPro" id="IPR001223">
    <property type="entry name" value="Glyco_hydro18_cat"/>
</dbReference>
<dbReference type="Pfam" id="PF01476">
    <property type="entry name" value="LysM"/>
    <property type="match status" value="2"/>
</dbReference>
<proteinExistence type="predicted"/>
<organism evidence="5 6">
    <name type="scientific">Oceanobacillus piezotolerans</name>
    <dbReference type="NCBI Taxonomy" id="2448030"/>
    <lineage>
        <taxon>Bacteria</taxon>
        <taxon>Bacillati</taxon>
        <taxon>Bacillota</taxon>
        <taxon>Bacilli</taxon>
        <taxon>Bacillales</taxon>
        <taxon>Bacillaceae</taxon>
        <taxon>Oceanobacillus</taxon>
    </lineage>
</organism>
<dbReference type="GO" id="GO:0008061">
    <property type="term" value="F:chitin binding"/>
    <property type="evidence" value="ECO:0007669"/>
    <property type="project" value="InterPro"/>
</dbReference>
<dbReference type="CDD" id="cd02874">
    <property type="entry name" value="GH18_CFLE_spore_hydrolase"/>
    <property type="match status" value="1"/>
</dbReference>